<comment type="caution">
    <text evidence="2">The sequence shown here is derived from an EMBL/GenBank/DDBJ whole genome shotgun (WGS) entry which is preliminary data.</text>
</comment>
<evidence type="ECO:0000313" key="3">
    <source>
        <dbReference type="Proteomes" id="UP001556367"/>
    </source>
</evidence>
<feature type="region of interest" description="Disordered" evidence="1">
    <location>
        <begin position="370"/>
        <end position="416"/>
    </location>
</feature>
<feature type="compositionally biased region" description="Polar residues" evidence="1">
    <location>
        <begin position="153"/>
        <end position="166"/>
    </location>
</feature>
<dbReference type="EMBL" id="JASNQZ010000015">
    <property type="protein sequence ID" value="KAL0947683.1"/>
    <property type="molecule type" value="Genomic_DNA"/>
</dbReference>
<feature type="region of interest" description="Disordered" evidence="1">
    <location>
        <begin position="1"/>
        <end position="34"/>
    </location>
</feature>
<evidence type="ECO:0000313" key="2">
    <source>
        <dbReference type="EMBL" id="KAL0947683.1"/>
    </source>
</evidence>
<name>A0ABR3IWQ6_9AGAR</name>
<feature type="region of interest" description="Disordered" evidence="1">
    <location>
        <begin position="153"/>
        <end position="177"/>
    </location>
</feature>
<feature type="compositionally biased region" description="Acidic residues" evidence="1">
    <location>
        <begin position="20"/>
        <end position="34"/>
    </location>
</feature>
<feature type="compositionally biased region" description="Basic and acidic residues" evidence="1">
    <location>
        <begin position="403"/>
        <end position="416"/>
    </location>
</feature>
<organism evidence="2 3">
    <name type="scientific">Hohenbuehelia grisea</name>
    <dbReference type="NCBI Taxonomy" id="104357"/>
    <lineage>
        <taxon>Eukaryota</taxon>
        <taxon>Fungi</taxon>
        <taxon>Dikarya</taxon>
        <taxon>Basidiomycota</taxon>
        <taxon>Agaricomycotina</taxon>
        <taxon>Agaricomycetes</taxon>
        <taxon>Agaricomycetidae</taxon>
        <taxon>Agaricales</taxon>
        <taxon>Pleurotineae</taxon>
        <taxon>Pleurotaceae</taxon>
        <taxon>Hohenbuehelia</taxon>
    </lineage>
</organism>
<accession>A0ABR3IWQ6</accession>
<gene>
    <name evidence="2" type="ORF">HGRIS_013771</name>
</gene>
<evidence type="ECO:0000256" key="1">
    <source>
        <dbReference type="SAM" id="MobiDB-lite"/>
    </source>
</evidence>
<sequence length="416" mass="45740">MPQIYRPVATTSQPRPTESDISDDSASDSQADPDEALFLSDLVRTGEASRLRRRGAVRLDHAPYHRQSLLPQTPALIVVDTSTTSVSEEEEDADARQSRQFVGGRGVETMEPFARREAQLAELRKDDHHPTMQYTLFCGGYDDSAIYYDTDAQTPFESSPLPQMPSSAHGKRRRSRPTNGCGALVHLHAAPRSSPGAWTAPGDATDAVVAMDPGDRKQQGSCGCVREAIGCVVCGNLLGSRFRPCNLFERSILGSRHRHAEPSCPSGARYWRPCAYSSWLKNQSYDVYTFSTTAVSSNPPYVFQSHRPRPSSIRSRYYSSQSDLTTVDDSRTNTPDYIDMVLGRGFTDSPTPLSDAGDENEESYPVRLVGGEAWGSNRPDEPASVGPVFNADGELITGDEPSSPDKTHELMLFPER</sequence>
<proteinExistence type="predicted"/>
<reference evidence="3" key="1">
    <citation type="submission" date="2024-06" db="EMBL/GenBank/DDBJ databases">
        <title>Multi-omics analyses provide insights into the biosynthesis of the anticancer antibiotic pleurotin in Hohenbuehelia grisea.</title>
        <authorList>
            <person name="Weaver J.A."/>
            <person name="Alberti F."/>
        </authorList>
    </citation>
    <scope>NUCLEOTIDE SEQUENCE [LARGE SCALE GENOMIC DNA]</scope>
    <source>
        <strain evidence="3">T-177</strain>
    </source>
</reference>
<keyword evidence="3" id="KW-1185">Reference proteome</keyword>
<dbReference type="Proteomes" id="UP001556367">
    <property type="component" value="Unassembled WGS sequence"/>
</dbReference>
<protein>
    <submittedName>
        <fullName evidence="2">Uncharacterized protein</fullName>
    </submittedName>
</protein>